<dbReference type="EnsemblMetazoa" id="CapteT170320">
    <property type="protein sequence ID" value="CapteP170320"/>
    <property type="gene ID" value="CapteG170320"/>
</dbReference>
<dbReference type="SMART" id="SM00569">
    <property type="entry name" value="L27"/>
    <property type="match status" value="2"/>
</dbReference>
<dbReference type="InterPro" id="IPR036892">
    <property type="entry name" value="L27_dom_sf"/>
</dbReference>
<evidence type="ECO:0000256" key="1">
    <source>
        <dbReference type="SAM" id="Coils"/>
    </source>
</evidence>
<dbReference type="STRING" id="283909.R7VCN2"/>
<dbReference type="OrthoDB" id="439127at2759"/>
<feature type="domain" description="L27" evidence="2">
    <location>
        <begin position="176"/>
        <end position="238"/>
    </location>
</feature>
<dbReference type="Gene3D" id="1.10.287.650">
    <property type="entry name" value="L27 domain"/>
    <property type="match status" value="2"/>
</dbReference>
<dbReference type="InterPro" id="IPR014775">
    <property type="entry name" value="L27_C"/>
</dbReference>
<protein>
    <recommendedName>
        <fullName evidence="2">L27 domain-containing protein</fullName>
    </recommendedName>
</protein>
<feature type="coiled-coil region" evidence="1">
    <location>
        <begin position="6"/>
        <end position="40"/>
    </location>
</feature>
<dbReference type="EMBL" id="AMQN01004311">
    <property type="status" value="NOT_ANNOTATED_CDS"/>
    <property type="molecule type" value="Genomic_DNA"/>
</dbReference>
<dbReference type="HOGENOM" id="CLU_1017679_0_0_1"/>
<organism evidence="3">
    <name type="scientific">Capitella teleta</name>
    <name type="common">Polychaete worm</name>
    <dbReference type="NCBI Taxonomy" id="283909"/>
    <lineage>
        <taxon>Eukaryota</taxon>
        <taxon>Metazoa</taxon>
        <taxon>Spiralia</taxon>
        <taxon>Lophotrochozoa</taxon>
        <taxon>Annelida</taxon>
        <taxon>Polychaeta</taxon>
        <taxon>Sedentaria</taxon>
        <taxon>Scolecida</taxon>
        <taxon>Capitellidae</taxon>
        <taxon>Capitella</taxon>
    </lineage>
</organism>
<dbReference type="InterPro" id="IPR004172">
    <property type="entry name" value="L27_dom"/>
</dbReference>
<reference evidence="3 5" key="2">
    <citation type="journal article" date="2013" name="Nature">
        <title>Insights into bilaterian evolution from three spiralian genomes.</title>
        <authorList>
            <person name="Simakov O."/>
            <person name="Marletaz F."/>
            <person name="Cho S.J."/>
            <person name="Edsinger-Gonzales E."/>
            <person name="Havlak P."/>
            <person name="Hellsten U."/>
            <person name="Kuo D.H."/>
            <person name="Larsson T."/>
            <person name="Lv J."/>
            <person name="Arendt D."/>
            <person name="Savage R."/>
            <person name="Osoegawa K."/>
            <person name="de Jong P."/>
            <person name="Grimwood J."/>
            <person name="Chapman J.A."/>
            <person name="Shapiro H."/>
            <person name="Aerts A."/>
            <person name="Otillar R.P."/>
            <person name="Terry A.Y."/>
            <person name="Boore J.L."/>
            <person name="Grigoriev I.V."/>
            <person name="Lindberg D.R."/>
            <person name="Seaver E.C."/>
            <person name="Weisblat D.A."/>
            <person name="Putnam N.H."/>
            <person name="Rokhsar D.S."/>
        </authorList>
    </citation>
    <scope>NUCLEOTIDE SEQUENCE</scope>
    <source>
        <strain evidence="3 5">I ESC-2004</strain>
    </source>
</reference>
<dbReference type="PANTHER" id="PTHR23122">
    <property type="entry name" value="MEMBRANE-ASSOCIATED GUANYLATE KINASE MAGUK"/>
    <property type="match status" value="1"/>
</dbReference>
<keyword evidence="1" id="KW-0175">Coiled coil</keyword>
<reference evidence="5" key="1">
    <citation type="submission" date="2012-12" db="EMBL/GenBank/DDBJ databases">
        <authorList>
            <person name="Hellsten U."/>
            <person name="Grimwood J."/>
            <person name="Chapman J.A."/>
            <person name="Shapiro H."/>
            <person name="Aerts A."/>
            <person name="Otillar R.P."/>
            <person name="Terry A.Y."/>
            <person name="Boore J.L."/>
            <person name="Simakov O."/>
            <person name="Marletaz F."/>
            <person name="Cho S.-J."/>
            <person name="Edsinger-Gonzales E."/>
            <person name="Havlak P."/>
            <person name="Kuo D.-H."/>
            <person name="Larsson T."/>
            <person name="Lv J."/>
            <person name="Arendt D."/>
            <person name="Savage R."/>
            <person name="Osoegawa K."/>
            <person name="de Jong P."/>
            <person name="Lindberg D.R."/>
            <person name="Seaver E.C."/>
            <person name="Weisblat D.A."/>
            <person name="Putnam N.H."/>
            <person name="Grigoriev I.V."/>
            <person name="Rokhsar D.S."/>
        </authorList>
    </citation>
    <scope>NUCLEOTIDE SEQUENCE</scope>
    <source>
        <strain evidence="5">I ESC-2004</strain>
    </source>
</reference>
<accession>R7VCN2</accession>
<dbReference type="Pfam" id="PF02828">
    <property type="entry name" value="L27"/>
    <property type="match status" value="1"/>
</dbReference>
<name>R7VCN2_CAPTE</name>
<dbReference type="AlphaFoldDB" id="R7VCN2"/>
<dbReference type="PROSITE" id="PS51022">
    <property type="entry name" value="L27"/>
    <property type="match status" value="1"/>
</dbReference>
<evidence type="ECO:0000313" key="4">
    <source>
        <dbReference type="EnsemblMetazoa" id="CapteP170320"/>
    </source>
</evidence>
<reference evidence="4" key="3">
    <citation type="submission" date="2015-06" db="UniProtKB">
        <authorList>
            <consortium name="EnsemblMetazoa"/>
        </authorList>
    </citation>
    <scope>IDENTIFICATION</scope>
</reference>
<evidence type="ECO:0000313" key="5">
    <source>
        <dbReference type="Proteomes" id="UP000014760"/>
    </source>
</evidence>
<evidence type="ECO:0000259" key="2">
    <source>
        <dbReference type="PROSITE" id="PS51022"/>
    </source>
</evidence>
<evidence type="ECO:0000313" key="3">
    <source>
        <dbReference type="EMBL" id="ELU16312.1"/>
    </source>
</evidence>
<sequence>MAEKPAALSAQERQQYQERIRRYEEDLAKRREEEERLQQEEEFLRTSLRGSKKLQALEEVRSRHQQQLVDGFVNPNYDEEDEARLEEASKACTLQMKQRQQALDGLGRKPLGVDEVLLCLHNAQHRLKTVDEHHDLSQLAALFQSPRFERALTVHRAVVSVALRNPLPVLTVSSSPAAGLPGVQGLHWDVVSGLRASTQHQPTTQAASEELQQILLSPHFKALMFCHDKVAAQKAEPPKTTTEDDEREYLYERASLYGEESIKIVRLQKSADPL</sequence>
<proteinExistence type="predicted"/>
<dbReference type="Proteomes" id="UP000014760">
    <property type="component" value="Unassembled WGS sequence"/>
</dbReference>
<dbReference type="SUPFAM" id="SSF101288">
    <property type="entry name" value="L27 domain"/>
    <property type="match status" value="2"/>
</dbReference>
<gene>
    <name evidence="3" type="ORF">CAPTEDRAFT_170320</name>
</gene>
<dbReference type="EMBL" id="KB293181">
    <property type="protein sequence ID" value="ELU16312.1"/>
    <property type="molecule type" value="Genomic_DNA"/>
</dbReference>
<feature type="non-terminal residue" evidence="3">
    <location>
        <position position="274"/>
    </location>
</feature>
<keyword evidence="5" id="KW-1185">Reference proteome</keyword>
<dbReference type="InterPro" id="IPR050716">
    <property type="entry name" value="MAGUK"/>
</dbReference>